<dbReference type="EMBL" id="BMPZ01000001">
    <property type="protein sequence ID" value="GGI67327.1"/>
    <property type="molecule type" value="Genomic_DNA"/>
</dbReference>
<feature type="domain" description="Polysaccharide pyruvyl transferase" evidence="1">
    <location>
        <begin position="51"/>
        <end position="221"/>
    </location>
</feature>
<gene>
    <name evidence="2" type="ORF">GCM10009332_00560</name>
</gene>
<evidence type="ECO:0000259" key="1">
    <source>
        <dbReference type="Pfam" id="PF04230"/>
    </source>
</evidence>
<organism evidence="2 3">
    <name type="scientific">Shewanella gelidii</name>
    <dbReference type="NCBI Taxonomy" id="1642821"/>
    <lineage>
        <taxon>Bacteria</taxon>
        <taxon>Pseudomonadati</taxon>
        <taxon>Pseudomonadota</taxon>
        <taxon>Gammaproteobacteria</taxon>
        <taxon>Alteromonadales</taxon>
        <taxon>Shewanellaceae</taxon>
        <taxon>Shewanella</taxon>
    </lineage>
</organism>
<reference evidence="2" key="1">
    <citation type="journal article" date="2014" name="Int. J. Syst. Evol. Microbiol.">
        <title>Complete genome sequence of Corynebacterium casei LMG S-19264T (=DSM 44701T), isolated from a smear-ripened cheese.</title>
        <authorList>
            <consortium name="US DOE Joint Genome Institute (JGI-PGF)"/>
            <person name="Walter F."/>
            <person name="Albersmeier A."/>
            <person name="Kalinowski J."/>
            <person name="Ruckert C."/>
        </authorList>
    </citation>
    <scope>NUCLEOTIDE SEQUENCE</scope>
    <source>
        <strain evidence="2">JCM 30804</strain>
    </source>
</reference>
<accession>A0A917JJL7</accession>
<sequence>MLKMHLSSIKVKSSQAFNKYISRKKVHKAIFYTGAKKNIGDSMVPWLINSISGSDFQYSNPLEASGSHLFSVGSILQYANKDCFVWGSGFISCNSKYKSLPKSISAVRGPLTACRVEQLSGNKPSIFGDPALITPNLIDGSIIENLAAKKENAKIGLIPHYVDKIQLEQTKIYHENSVKVIDVETDDIYDFVAELHTVDIVVSSSLHGIILAESFGIPAVWAKFSNRVYGNDFKFHDYYLSTGRPMITHQSYLDITSSTLKPNQRISDSLLTSITDSLIEVYPGEFK</sequence>
<dbReference type="Proteomes" id="UP000613743">
    <property type="component" value="Unassembled WGS sequence"/>
</dbReference>
<reference evidence="2" key="2">
    <citation type="submission" date="2020-09" db="EMBL/GenBank/DDBJ databases">
        <authorList>
            <person name="Sun Q."/>
            <person name="Ohkuma M."/>
        </authorList>
    </citation>
    <scope>NUCLEOTIDE SEQUENCE</scope>
    <source>
        <strain evidence="2">JCM 30804</strain>
    </source>
</reference>
<comment type="caution">
    <text evidence="2">The sequence shown here is derived from an EMBL/GenBank/DDBJ whole genome shotgun (WGS) entry which is preliminary data.</text>
</comment>
<dbReference type="InterPro" id="IPR007345">
    <property type="entry name" value="Polysacch_pyruvyl_Trfase"/>
</dbReference>
<evidence type="ECO:0000313" key="3">
    <source>
        <dbReference type="Proteomes" id="UP000613743"/>
    </source>
</evidence>
<protein>
    <recommendedName>
        <fullName evidence="1">Polysaccharide pyruvyl transferase domain-containing protein</fullName>
    </recommendedName>
</protein>
<keyword evidence="3" id="KW-1185">Reference proteome</keyword>
<name>A0A917JJL7_9GAMM</name>
<proteinExistence type="predicted"/>
<evidence type="ECO:0000313" key="2">
    <source>
        <dbReference type="EMBL" id="GGI67327.1"/>
    </source>
</evidence>
<dbReference type="Pfam" id="PF04230">
    <property type="entry name" value="PS_pyruv_trans"/>
    <property type="match status" value="1"/>
</dbReference>
<dbReference type="AlphaFoldDB" id="A0A917JJL7"/>